<dbReference type="Proteomes" id="UP000239757">
    <property type="component" value="Unassembled WGS sequence"/>
</dbReference>
<evidence type="ECO:0000313" key="2">
    <source>
        <dbReference type="EMBL" id="PPS19657.1"/>
    </source>
</evidence>
<reference evidence="2 3" key="1">
    <citation type="submission" date="2015-01" db="EMBL/GenBank/DDBJ databases">
        <title>Genome of allotetraploid Gossypium barbadense reveals genomic plasticity and fiber elongation in cotton evolution.</title>
        <authorList>
            <person name="Chen X."/>
            <person name="Liu X."/>
            <person name="Zhao B."/>
            <person name="Zheng H."/>
            <person name="Hu Y."/>
            <person name="Lu G."/>
            <person name="Yang C."/>
            <person name="Chen J."/>
            <person name="Shan C."/>
            <person name="Zhang L."/>
            <person name="Zhou Y."/>
            <person name="Wang L."/>
            <person name="Guo W."/>
            <person name="Bai Y."/>
            <person name="Ruan J."/>
            <person name="Shangguan X."/>
            <person name="Mao Y."/>
            <person name="Jiang J."/>
            <person name="Zhu Y."/>
            <person name="Lei J."/>
            <person name="Kang H."/>
            <person name="Chen S."/>
            <person name="He X."/>
            <person name="Wang R."/>
            <person name="Wang Y."/>
            <person name="Chen J."/>
            <person name="Wang L."/>
            <person name="Yu S."/>
            <person name="Wang B."/>
            <person name="Wei J."/>
            <person name="Song S."/>
            <person name="Lu X."/>
            <person name="Gao Z."/>
            <person name="Gu W."/>
            <person name="Deng X."/>
            <person name="Ma D."/>
            <person name="Wang S."/>
            <person name="Liang W."/>
            <person name="Fang L."/>
            <person name="Cai C."/>
            <person name="Zhu X."/>
            <person name="Zhou B."/>
            <person name="Zhang Y."/>
            <person name="Chen Z."/>
            <person name="Xu S."/>
            <person name="Zhu R."/>
            <person name="Wang S."/>
            <person name="Zhang T."/>
            <person name="Zhao G."/>
        </authorList>
    </citation>
    <scope>NUCLEOTIDE SEQUENCE [LARGE SCALE GENOMIC DNA]</scope>
    <source>
        <strain evidence="3">cv. Xinhai21</strain>
        <tissue evidence="2">Leaf</tissue>
    </source>
</reference>
<name>A0A2P5YVM4_GOSBA</name>
<dbReference type="AlphaFoldDB" id="A0A2P5YVM4"/>
<evidence type="ECO:0000313" key="3">
    <source>
        <dbReference type="Proteomes" id="UP000239757"/>
    </source>
</evidence>
<feature type="region of interest" description="Disordered" evidence="1">
    <location>
        <begin position="51"/>
        <end position="89"/>
    </location>
</feature>
<gene>
    <name evidence="2" type="ORF">GOBAR_AA00920</name>
</gene>
<dbReference type="EMBL" id="KZ662745">
    <property type="protein sequence ID" value="PPS19657.1"/>
    <property type="molecule type" value="Genomic_DNA"/>
</dbReference>
<proteinExistence type="predicted"/>
<sequence length="187" mass="20827">MSFNPINLDNTFEEDDPLNAWIEEREDATLDSEQNFSWLPQELLNEIDEETQGEDMNDIPPTPSNEESVQLSTLSGEDGNDPGGNNEGAYQTTHGHIYSSNFHGGQGVTRYPYVADPSLNETNASISLQNRRDGGDRTHERMREHFHDSFAAVMHYITSASSTTVIDTTTGIVEDTATTIQYYACSL</sequence>
<dbReference type="OrthoDB" id="1001231at2759"/>
<organism evidence="2 3">
    <name type="scientific">Gossypium barbadense</name>
    <name type="common">Sea Island cotton</name>
    <name type="synonym">Hibiscus barbadensis</name>
    <dbReference type="NCBI Taxonomy" id="3634"/>
    <lineage>
        <taxon>Eukaryota</taxon>
        <taxon>Viridiplantae</taxon>
        <taxon>Streptophyta</taxon>
        <taxon>Embryophyta</taxon>
        <taxon>Tracheophyta</taxon>
        <taxon>Spermatophyta</taxon>
        <taxon>Magnoliopsida</taxon>
        <taxon>eudicotyledons</taxon>
        <taxon>Gunneridae</taxon>
        <taxon>Pentapetalae</taxon>
        <taxon>rosids</taxon>
        <taxon>malvids</taxon>
        <taxon>Malvales</taxon>
        <taxon>Malvaceae</taxon>
        <taxon>Malvoideae</taxon>
        <taxon>Gossypium</taxon>
    </lineage>
</organism>
<accession>A0A2P5YVM4</accession>
<protein>
    <submittedName>
        <fullName evidence="2">Uncharacterized protein</fullName>
    </submittedName>
</protein>
<feature type="compositionally biased region" description="Polar residues" evidence="1">
    <location>
        <begin position="64"/>
        <end position="75"/>
    </location>
</feature>
<evidence type="ECO:0000256" key="1">
    <source>
        <dbReference type="SAM" id="MobiDB-lite"/>
    </source>
</evidence>